<keyword evidence="1" id="KW-0067">ATP-binding</keyword>
<dbReference type="GO" id="GO:0005524">
    <property type="term" value="F:ATP binding"/>
    <property type="evidence" value="ECO:0007669"/>
    <property type="project" value="UniProtKB-KW"/>
</dbReference>
<reference evidence="1 2" key="1">
    <citation type="submission" date="2020-05" db="EMBL/GenBank/DDBJ databases">
        <title>Horizontal transmission and recombination maintain forever young bacterial symbiont genomes.</title>
        <authorList>
            <person name="Russell S.L."/>
            <person name="Pepper-Tunick E."/>
            <person name="Svedberg J."/>
            <person name="Byrne A."/>
            <person name="Ruelas Castillo J."/>
            <person name="Vollmers C."/>
            <person name="Beinart R.A."/>
            <person name="Corbett-Detig R."/>
        </authorList>
    </citation>
    <scope>NUCLEOTIDE SEQUENCE [LARGE SCALE GENOMIC DNA]</scope>
    <source>
        <strain evidence="1">455</strain>
    </source>
</reference>
<dbReference type="EMBL" id="JACCHT010000006">
    <property type="protein sequence ID" value="NYT28621.1"/>
    <property type="molecule type" value="Genomic_DNA"/>
</dbReference>
<protein>
    <submittedName>
        <fullName evidence="1">ATP-binding protein</fullName>
    </submittedName>
</protein>
<dbReference type="AlphaFoldDB" id="A0A853F6E2"/>
<accession>A0A853F6E2</accession>
<gene>
    <name evidence="1" type="ORF">H0A76_12635</name>
</gene>
<dbReference type="InterPro" id="IPR027417">
    <property type="entry name" value="P-loop_NTPase"/>
</dbReference>
<dbReference type="PANTHER" id="PTHR42957">
    <property type="entry name" value="HELICASE MJ1565-RELATED"/>
    <property type="match status" value="1"/>
</dbReference>
<dbReference type="PANTHER" id="PTHR42957:SF1">
    <property type="entry name" value="HELICASE MJ1565-RELATED"/>
    <property type="match status" value="1"/>
</dbReference>
<comment type="caution">
    <text evidence="1">The sequence shown here is derived from an EMBL/GenBank/DDBJ whole genome shotgun (WGS) entry which is preliminary data.</text>
</comment>
<evidence type="ECO:0000313" key="2">
    <source>
        <dbReference type="Proteomes" id="UP000568751"/>
    </source>
</evidence>
<keyword evidence="1" id="KW-0547">Nucleotide-binding</keyword>
<dbReference type="Gene3D" id="3.40.50.300">
    <property type="entry name" value="P-loop containing nucleotide triphosphate hydrolases"/>
    <property type="match status" value="1"/>
</dbReference>
<evidence type="ECO:0000313" key="1">
    <source>
        <dbReference type="EMBL" id="NYT28621.1"/>
    </source>
</evidence>
<dbReference type="InterPro" id="IPR008571">
    <property type="entry name" value="HerA-like"/>
</dbReference>
<dbReference type="Proteomes" id="UP000568751">
    <property type="component" value="Unassembled WGS sequence"/>
</dbReference>
<organism evidence="1 2">
    <name type="scientific">Candidatus Thiodubiliella endoseptemdiera</name>
    <dbReference type="NCBI Taxonomy" id="2738886"/>
    <lineage>
        <taxon>Bacteria</taxon>
        <taxon>Pseudomonadati</taxon>
        <taxon>Pseudomonadota</taxon>
        <taxon>Gammaproteobacteria</taxon>
        <taxon>Candidatus Pseudothioglobaceae</taxon>
        <taxon>Candidatus Thiodubiliella</taxon>
    </lineage>
</organism>
<proteinExistence type="predicted"/>
<name>A0A853F6E2_9GAMM</name>
<sequence length="89" mass="10624">MRLIHFPVILTGNKEWKDYRLETFEEIIKEGRKFNFYDYSSQRPSDISTTIISQLHNYFLHRLINNNDLLAVEKTISYLDKVSADSIRI</sequence>